<gene>
    <name evidence="1" type="ORF">GJV76_13000</name>
</gene>
<name>A0A6I3LKA3_9FLAO</name>
<organism evidence="1 2">
    <name type="scientific">Myroides albus</name>
    <dbReference type="NCBI Taxonomy" id="2562892"/>
    <lineage>
        <taxon>Bacteria</taxon>
        <taxon>Pseudomonadati</taxon>
        <taxon>Bacteroidota</taxon>
        <taxon>Flavobacteriia</taxon>
        <taxon>Flavobacteriales</taxon>
        <taxon>Flavobacteriaceae</taxon>
        <taxon>Myroides</taxon>
    </lineage>
</organism>
<comment type="caution">
    <text evidence="1">The sequence shown here is derived from an EMBL/GenBank/DDBJ whole genome shotgun (WGS) entry which is preliminary data.</text>
</comment>
<sequence>MNLKELLFGKKIEISPKMDEIAQKLINNEWFINCGPEHQVEIETYFKLDQVRTIDEVEQKMSYKKDVKNFVTLDNLFIESARRGSLFNLLYYPNDKNSSKYNNLTEAIDKKYIKKGLFKPDYIFHLFNEKYNVDIDLYINRLFINILVELYYKEKYPEYPTFLLDNIDIYLKGKIIIGWVGRFGSHEVVETDIFPIYPEEGKVNIW</sequence>
<proteinExistence type="predicted"/>
<dbReference type="OrthoDB" id="1840793at2"/>
<reference evidence="1 2" key="1">
    <citation type="submission" date="2019-11" db="EMBL/GenBank/DDBJ databases">
        <title>Genome of Strain BIT-d1.</title>
        <authorList>
            <person name="Yang Y."/>
        </authorList>
    </citation>
    <scope>NUCLEOTIDE SEQUENCE [LARGE SCALE GENOMIC DNA]</scope>
    <source>
        <strain evidence="1 2">BIT-d1</strain>
    </source>
</reference>
<dbReference type="EMBL" id="WMJX01000040">
    <property type="protein sequence ID" value="MTG99038.1"/>
    <property type="molecule type" value="Genomic_DNA"/>
</dbReference>
<evidence type="ECO:0000313" key="2">
    <source>
        <dbReference type="Proteomes" id="UP000438760"/>
    </source>
</evidence>
<evidence type="ECO:0000313" key="1">
    <source>
        <dbReference type="EMBL" id="MTG99038.1"/>
    </source>
</evidence>
<keyword evidence="2" id="KW-1185">Reference proteome</keyword>
<protein>
    <submittedName>
        <fullName evidence="1">Uncharacterized protein</fullName>
    </submittedName>
</protein>
<dbReference type="Proteomes" id="UP000438760">
    <property type="component" value="Unassembled WGS sequence"/>
</dbReference>
<dbReference type="AlphaFoldDB" id="A0A6I3LKA3"/>
<dbReference type="RefSeq" id="WP_155093043.1">
    <property type="nucleotide sequence ID" value="NZ_CP102754.1"/>
</dbReference>
<accession>A0A6I3LKA3</accession>